<feature type="transmembrane region" description="Helical" evidence="10">
    <location>
        <begin position="409"/>
        <end position="427"/>
    </location>
</feature>
<dbReference type="Proteomes" id="UP001150238">
    <property type="component" value="Unassembled WGS sequence"/>
</dbReference>
<evidence type="ECO:0000256" key="1">
    <source>
        <dbReference type="ARBA" id="ARBA00004477"/>
    </source>
</evidence>
<evidence type="ECO:0000256" key="3">
    <source>
        <dbReference type="ARBA" id="ARBA00010288"/>
    </source>
</evidence>
<feature type="transmembrane region" description="Helical" evidence="10">
    <location>
        <begin position="12"/>
        <end position="30"/>
    </location>
</feature>
<feature type="transmembrane region" description="Helical" evidence="10">
    <location>
        <begin position="471"/>
        <end position="490"/>
    </location>
</feature>
<comment type="pathway">
    <text evidence="2">Protein modification; protein glycosylation.</text>
</comment>
<dbReference type="InterPro" id="IPR007594">
    <property type="entry name" value="RFT1"/>
</dbReference>
<feature type="transmembrane region" description="Helical" evidence="10">
    <location>
        <begin position="189"/>
        <end position="209"/>
    </location>
</feature>
<dbReference type="GO" id="GO:0006488">
    <property type="term" value="P:dolichol-linked oligosaccharide biosynthetic process"/>
    <property type="evidence" value="ECO:0007669"/>
    <property type="project" value="InterPro"/>
</dbReference>
<accession>A0A9W9A3V6</accession>
<comment type="subcellular location">
    <subcellularLocation>
        <location evidence="1 10">Endoplasmic reticulum membrane</location>
        <topology evidence="1 10">Multi-pass membrane protein</topology>
    </subcellularLocation>
</comment>
<evidence type="ECO:0000256" key="8">
    <source>
        <dbReference type="ARBA" id="ARBA00044793"/>
    </source>
</evidence>
<feature type="transmembrane region" description="Helical" evidence="10">
    <location>
        <begin position="330"/>
        <end position="357"/>
    </location>
</feature>
<keyword evidence="10" id="KW-0813">Transport</keyword>
<dbReference type="Pfam" id="PF04506">
    <property type="entry name" value="Rft-1"/>
    <property type="match status" value="1"/>
</dbReference>
<protein>
    <recommendedName>
        <fullName evidence="8 10">Man(5)GlcNAc(2)-PP-dolichol translocation protein RFT1</fullName>
    </recommendedName>
</protein>
<evidence type="ECO:0000256" key="10">
    <source>
        <dbReference type="RuleBase" id="RU365067"/>
    </source>
</evidence>
<evidence type="ECO:0000256" key="5">
    <source>
        <dbReference type="ARBA" id="ARBA00022824"/>
    </source>
</evidence>
<evidence type="ECO:0000256" key="9">
    <source>
        <dbReference type="ARBA" id="ARBA00045912"/>
    </source>
</evidence>
<proteinExistence type="inferred from homology"/>
<organism evidence="11 12">
    <name type="scientific">Lentinula lateritia</name>
    <dbReference type="NCBI Taxonomy" id="40482"/>
    <lineage>
        <taxon>Eukaryota</taxon>
        <taxon>Fungi</taxon>
        <taxon>Dikarya</taxon>
        <taxon>Basidiomycota</taxon>
        <taxon>Agaricomycotina</taxon>
        <taxon>Agaricomycetes</taxon>
        <taxon>Agaricomycetidae</taxon>
        <taxon>Agaricales</taxon>
        <taxon>Marasmiineae</taxon>
        <taxon>Omphalotaceae</taxon>
        <taxon>Lentinula</taxon>
    </lineage>
</organism>
<feature type="transmembrane region" description="Helical" evidence="10">
    <location>
        <begin position="514"/>
        <end position="536"/>
    </location>
</feature>
<name>A0A9W9A3V6_9AGAR</name>
<keyword evidence="5 10" id="KW-0256">Endoplasmic reticulum</keyword>
<feature type="transmembrane region" description="Helical" evidence="10">
    <location>
        <begin position="377"/>
        <end position="400"/>
    </location>
</feature>
<dbReference type="AlphaFoldDB" id="A0A9W9A3V6"/>
<keyword evidence="4 10" id="KW-0812">Transmembrane</keyword>
<evidence type="ECO:0000313" key="11">
    <source>
        <dbReference type="EMBL" id="KAJ4473953.1"/>
    </source>
</evidence>
<gene>
    <name evidence="11" type="ORF">C8J55DRAFT_537002</name>
</gene>
<comment type="caution">
    <text evidence="11">The sequence shown here is derived from an EMBL/GenBank/DDBJ whole genome shotgun (WGS) entry which is preliminary data.</text>
</comment>
<reference evidence="11" key="2">
    <citation type="journal article" date="2023" name="Proc. Natl. Acad. Sci. U.S.A.">
        <title>A global phylogenomic analysis of the shiitake genus Lentinula.</title>
        <authorList>
            <person name="Sierra-Patev S."/>
            <person name="Min B."/>
            <person name="Naranjo-Ortiz M."/>
            <person name="Looney B."/>
            <person name="Konkel Z."/>
            <person name="Slot J.C."/>
            <person name="Sakamoto Y."/>
            <person name="Steenwyk J.L."/>
            <person name="Rokas A."/>
            <person name="Carro J."/>
            <person name="Camarero S."/>
            <person name="Ferreira P."/>
            <person name="Molpeceres G."/>
            <person name="Ruiz-Duenas F.J."/>
            <person name="Serrano A."/>
            <person name="Henrissat B."/>
            <person name="Drula E."/>
            <person name="Hughes K.W."/>
            <person name="Mata J.L."/>
            <person name="Ishikawa N.K."/>
            <person name="Vargas-Isla R."/>
            <person name="Ushijima S."/>
            <person name="Smith C.A."/>
            <person name="Donoghue J."/>
            <person name="Ahrendt S."/>
            <person name="Andreopoulos W."/>
            <person name="He G."/>
            <person name="LaButti K."/>
            <person name="Lipzen A."/>
            <person name="Ng V."/>
            <person name="Riley R."/>
            <person name="Sandor L."/>
            <person name="Barry K."/>
            <person name="Martinez A.T."/>
            <person name="Xiao Y."/>
            <person name="Gibbons J.G."/>
            <person name="Terashima K."/>
            <person name="Grigoriev I.V."/>
            <person name="Hibbett D."/>
        </authorList>
    </citation>
    <scope>NUCLEOTIDE SEQUENCE</scope>
    <source>
        <strain evidence="11">Sp2 HRB7682 ss15</strain>
    </source>
</reference>
<dbReference type="EMBL" id="JANVFS010000024">
    <property type="protein sequence ID" value="KAJ4473953.1"/>
    <property type="molecule type" value="Genomic_DNA"/>
</dbReference>
<dbReference type="PANTHER" id="PTHR13117">
    <property type="entry name" value="ENDOPLASMIC RETICULUM MULTISPAN TRANSMEMBRANE PROTEIN-RELATED"/>
    <property type="match status" value="1"/>
</dbReference>
<keyword evidence="6 10" id="KW-1133">Transmembrane helix</keyword>
<feature type="transmembrane region" description="Helical" evidence="10">
    <location>
        <begin position="36"/>
        <end position="56"/>
    </location>
</feature>
<evidence type="ECO:0000256" key="2">
    <source>
        <dbReference type="ARBA" id="ARBA00004922"/>
    </source>
</evidence>
<feature type="transmembrane region" description="Helical" evidence="10">
    <location>
        <begin position="90"/>
        <end position="111"/>
    </location>
</feature>
<dbReference type="GO" id="GO:0005789">
    <property type="term" value="C:endoplasmic reticulum membrane"/>
    <property type="evidence" value="ECO:0007669"/>
    <property type="project" value="UniProtKB-SubCell"/>
</dbReference>
<evidence type="ECO:0000313" key="12">
    <source>
        <dbReference type="Proteomes" id="UP001150238"/>
    </source>
</evidence>
<evidence type="ECO:0000256" key="7">
    <source>
        <dbReference type="ARBA" id="ARBA00023136"/>
    </source>
</evidence>
<dbReference type="PANTHER" id="PTHR13117:SF5">
    <property type="entry name" value="PROTEIN RFT1 HOMOLOG"/>
    <property type="match status" value="1"/>
</dbReference>
<dbReference type="GO" id="GO:0034203">
    <property type="term" value="P:glycolipid translocation"/>
    <property type="evidence" value="ECO:0007669"/>
    <property type="project" value="TreeGrafter"/>
</dbReference>
<feature type="transmembrane region" description="Helical" evidence="10">
    <location>
        <begin position="123"/>
        <end position="140"/>
    </location>
</feature>
<comment type="function">
    <text evidence="9 10">Intramembrane glycolipid transporter that operates in the biosynthetic pathway of dolichol-linked oligosaccharides, the glycan precursors employed in protein asparagine (N)-glycosylation. The sequential addition of sugars to dolichol pyrophosphate produces dolichol-linked oligosaccharides containing fourteen sugars, including two GlcNAcs, nine mannoses and three glucoses. Once assembled, the oligosaccharide is transferred from the lipid to nascent proteins by oligosaccharyltransferases. The assembly of dolichol-linked oligosaccharides begins on the cytosolic side of the endoplasmic reticulum membrane and finishes in its lumen. RFT1 could mediate the translocation of the cytosolically oriented intermediate DolPP-GlcNAc2Man5, produced by ALG11, into the ER lumen where dolichol-linked oligosaccharides assembly continues. However, the intramembrane lipid transporter activity could not be confirmed in vitro.</text>
</comment>
<reference evidence="11" key="1">
    <citation type="submission" date="2022-08" db="EMBL/GenBank/DDBJ databases">
        <authorList>
            <consortium name="DOE Joint Genome Institute"/>
            <person name="Min B."/>
            <person name="Riley R."/>
            <person name="Sierra-Patev S."/>
            <person name="Naranjo-Ortiz M."/>
            <person name="Looney B."/>
            <person name="Konkel Z."/>
            <person name="Slot J.C."/>
            <person name="Sakamoto Y."/>
            <person name="Steenwyk J.L."/>
            <person name="Rokas A."/>
            <person name="Carro J."/>
            <person name="Camarero S."/>
            <person name="Ferreira P."/>
            <person name="Molpeceres G."/>
            <person name="Ruiz-Duenas F.J."/>
            <person name="Serrano A."/>
            <person name="Henrissat B."/>
            <person name="Drula E."/>
            <person name="Hughes K.W."/>
            <person name="Mata J.L."/>
            <person name="Ishikawa N.K."/>
            <person name="Vargas-Isla R."/>
            <person name="Ushijima S."/>
            <person name="Smith C.A."/>
            <person name="Ahrendt S."/>
            <person name="Andreopoulos W."/>
            <person name="He G."/>
            <person name="Labutti K."/>
            <person name="Lipzen A."/>
            <person name="Ng V."/>
            <person name="Sandor L."/>
            <person name="Barry K."/>
            <person name="Martinez A.T."/>
            <person name="Xiao Y."/>
            <person name="Gibbons J.G."/>
            <person name="Terashima K."/>
            <person name="Hibbett D.S."/>
            <person name="Grigoriev I.V."/>
        </authorList>
    </citation>
    <scope>NUCLEOTIDE SEQUENCE</scope>
    <source>
        <strain evidence="11">Sp2 HRB7682 ss15</strain>
    </source>
</reference>
<comment type="similarity">
    <text evidence="3 10">Belongs to the RFT1 family.</text>
</comment>
<keyword evidence="7 10" id="KW-0472">Membrane</keyword>
<sequence>MSSTTSTLTSLMGLQLITRLFTFILNQALSRLASPIAYGIAAIQFDLMLSTILFLSREGVRGTLLRVKPKSETGEATLDRKTKEDTTTNVGFVPIIIGVPLAFVTSLLYMANAGTETRKQPHFQLAVGIYVAAAVMELLAEPMHNMAMTSLKIHLRVRAEGVAITAKTLATFLVLVYDASKGDEGGDMALLAFAFGQLLYGSSVFFMYLREFGRGGLITRMGKNSSGIYFNHDVLALSMTMTSQSLVKHLLTEGDKFILSWFSPLQDQGGYALAVNYGSLIARIVFQPIEETLRLYFSRTLADITVASSPPSSTQASKTSIPALKKAADALIILLQMQIIGSLFVLIFGTNYITLLLNVLLPPQYLNTSAPRVLEAWIWYIPVLAVNGGLEAFIASVALAKDVNKQSRWMVLFTMLYVTSAIVLYRLDLGDAALVYANIINLSARIIYACHFSHTFFITHNASSTLKWREVLPPWSLVFGLAMSALSIHLSETMYGATKTVQKEGRIGILSRPVLIHVAVGGILALSCGILWAWSVRRFLTVPKRFKPKTA</sequence>
<feature type="transmembrane region" description="Helical" evidence="10">
    <location>
        <begin position="161"/>
        <end position="177"/>
    </location>
</feature>
<evidence type="ECO:0000256" key="4">
    <source>
        <dbReference type="ARBA" id="ARBA00022692"/>
    </source>
</evidence>
<evidence type="ECO:0000256" key="6">
    <source>
        <dbReference type="ARBA" id="ARBA00022989"/>
    </source>
</evidence>